<keyword evidence="12 21" id="KW-0418">Kinase</keyword>
<feature type="transmembrane region" description="Helical" evidence="19">
    <location>
        <begin position="73"/>
        <end position="94"/>
    </location>
</feature>
<dbReference type="Pfam" id="PF02518">
    <property type="entry name" value="HATPase_c"/>
    <property type="match status" value="1"/>
</dbReference>
<dbReference type="InterPro" id="IPR004358">
    <property type="entry name" value="Sig_transdc_His_kin-like_C"/>
</dbReference>
<keyword evidence="15" id="KW-0902">Two-component regulatory system</keyword>
<dbReference type="SUPFAM" id="SSF55874">
    <property type="entry name" value="ATPase domain of HSP90 chaperone/DNA topoisomerase II/histidine kinase"/>
    <property type="match status" value="1"/>
</dbReference>
<keyword evidence="19" id="KW-1133">Transmembrane helix</keyword>
<dbReference type="Gene3D" id="1.20.5.1930">
    <property type="match status" value="1"/>
</dbReference>
<evidence type="ECO:0000256" key="15">
    <source>
        <dbReference type="ARBA" id="ARBA00023012"/>
    </source>
</evidence>
<dbReference type="InterPro" id="IPR050482">
    <property type="entry name" value="Sensor_HK_TwoCompSys"/>
</dbReference>
<evidence type="ECO:0000256" key="13">
    <source>
        <dbReference type="ARBA" id="ARBA00022840"/>
    </source>
</evidence>
<keyword evidence="10" id="KW-0479">Metal-binding</keyword>
<keyword evidence="16" id="KW-0411">Iron-sulfur</keyword>
<feature type="transmembrane region" description="Helical" evidence="19">
    <location>
        <begin position="197"/>
        <end position="221"/>
    </location>
</feature>
<dbReference type="Proteomes" id="UP001589896">
    <property type="component" value="Unassembled WGS sequence"/>
</dbReference>
<keyword evidence="19" id="KW-0812">Transmembrane</keyword>
<evidence type="ECO:0000256" key="18">
    <source>
        <dbReference type="ARBA" id="ARBA00030800"/>
    </source>
</evidence>
<organism evidence="21 22">
    <name type="scientific">Lysobacter korlensis</name>
    <dbReference type="NCBI Taxonomy" id="553636"/>
    <lineage>
        <taxon>Bacteria</taxon>
        <taxon>Pseudomonadati</taxon>
        <taxon>Pseudomonadota</taxon>
        <taxon>Gammaproteobacteria</taxon>
        <taxon>Lysobacterales</taxon>
        <taxon>Lysobacteraceae</taxon>
        <taxon>Lysobacter</taxon>
    </lineage>
</organism>
<protein>
    <recommendedName>
        <fullName evidence="5">Oxygen sensor histidine kinase NreB</fullName>
        <ecNumber evidence="4">2.7.13.3</ecNumber>
    </recommendedName>
    <alternativeName>
        <fullName evidence="18">Nitrogen regulation protein B</fullName>
    </alternativeName>
</protein>
<feature type="transmembrane region" description="Helical" evidence="19">
    <location>
        <begin position="262"/>
        <end position="280"/>
    </location>
</feature>
<dbReference type="Gene3D" id="3.30.565.10">
    <property type="entry name" value="Histidine kinase-like ATPase, C-terminal domain"/>
    <property type="match status" value="1"/>
</dbReference>
<keyword evidence="11" id="KW-0547">Nucleotide-binding</keyword>
<evidence type="ECO:0000256" key="6">
    <source>
        <dbReference type="ARBA" id="ARBA00022485"/>
    </source>
</evidence>
<reference evidence="21 22" key="1">
    <citation type="submission" date="2024-09" db="EMBL/GenBank/DDBJ databases">
        <authorList>
            <person name="Sun Q."/>
            <person name="Mori K."/>
        </authorList>
    </citation>
    <scope>NUCLEOTIDE SEQUENCE [LARGE SCALE GENOMIC DNA]</scope>
    <source>
        <strain evidence="21 22">KCTC 23076</strain>
    </source>
</reference>
<dbReference type="CDD" id="cd16917">
    <property type="entry name" value="HATPase_UhpB-NarQ-NarX-like"/>
    <property type="match status" value="1"/>
</dbReference>
<keyword evidence="22" id="KW-1185">Reference proteome</keyword>
<gene>
    <name evidence="21" type="ORF">ACFFGH_22220</name>
</gene>
<keyword evidence="19" id="KW-0472">Membrane</keyword>
<comment type="function">
    <text evidence="17">Member of the two-component regulatory system NreB/NreC involved in the control of dissimilatory nitrate/nitrite reduction in response to oxygen. NreB functions as a direct oxygen sensor histidine kinase which is autophosphorylated, in the absence of oxygen, probably at the conserved histidine residue, and transfers its phosphate group probably to a conserved aspartate residue of NreC. NreB/NreC activates the expression of the nitrate (narGHJI) and nitrite (nir) reductase operons, as well as the putative nitrate transporter gene narT.</text>
</comment>
<evidence type="ECO:0000256" key="19">
    <source>
        <dbReference type="SAM" id="Phobius"/>
    </source>
</evidence>
<dbReference type="InterPro" id="IPR011712">
    <property type="entry name" value="Sig_transdc_His_kin_sub3_dim/P"/>
</dbReference>
<evidence type="ECO:0000313" key="21">
    <source>
        <dbReference type="EMBL" id="MFC0680556.1"/>
    </source>
</evidence>
<dbReference type="InterPro" id="IPR005467">
    <property type="entry name" value="His_kinase_dom"/>
</dbReference>
<keyword evidence="13" id="KW-0067">ATP-binding</keyword>
<evidence type="ECO:0000256" key="7">
    <source>
        <dbReference type="ARBA" id="ARBA00022490"/>
    </source>
</evidence>
<feature type="transmembrane region" description="Helical" evidence="19">
    <location>
        <begin position="292"/>
        <end position="317"/>
    </location>
</feature>
<sequence>MNASSRRSGAAQLSAGAVLATTLLLTATAIVLDVVLLTSGLRASVSAGWTAAIPGLVLAMTGALLLRRAQEHSVAFILLGFGFAGALVGASAAWVNRVAALGIESPLTEPAYYLNQRFGFVTVFALPVVFLFFPDGRLPARGPCRWLGFTALGIFAFAVAAYAAAPWHRLRSLFGQPDSRIRTWDSAYWGVQLPPGFWTAILYTLPVLATLGVLLSILVLASRRIGADLTRRRQLRWIVWGAALFLAVLLGNYSVVPYHAAQLLNIAATVAVCVAILFAVNRYRLASIDQVFSWTVVYALLLGSIVTVDVLLLAAVGHLIGEQTLAIASVVLVFLAYAPLRERVLGLANRLVNGRRGDPYGVMSSLARRLEDSDEADDQLRHIARSVASAFASPYVAVTIDQPGGERLTAVQGSRPEDPLVMPLSYRGERIGALEMAPGRRRTMSHRDERLLADLVRQAVAAVRATTASRELQSIRERLVRAREDERHRLRRELHDGLGPALAGVTMRVDAAKNLTHTRPDDANAVLETVAEDVAGAVAEIRRVVHDLRPPALDDLGLVRALELQCERFSSTGGPRVTFNADIPPLLPAFDVAVYRIVGEALTNVHRHSGASRVRVSLAVRDGALVVEVDDDGIGIPADAVSGVGLRSMRERVEELGGTLAVLDRPEGGTTVRAELPLAERQEEATRV</sequence>
<dbReference type="Pfam" id="PF07730">
    <property type="entry name" value="HisKA_3"/>
    <property type="match status" value="1"/>
</dbReference>
<dbReference type="SUPFAM" id="SSF55781">
    <property type="entry name" value="GAF domain-like"/>
    <property type="match status" value="1"/>
</dbReference>
<evidence type="ECO:0000256" key="10">
    <source>
        <dbReference type="ARBA" id="ARBA00022723"/>
    </source>
</evidence>
<evidence type="ECO:0000256" key="17">
    <source>
        <dbReference type="ARBA" id="ARBA00024827"/>
    </source>
</evidence>
<dbReference type="InterPro" id="IPR036890">
    <property type="entry name" value="HATPase_C_sf"/>
</dbReference>
<comment type="catalytic activity">
    <reaction evidence="1">
        <text>ATP + protein L-histidine = ADP + protein N-phospho-L-histidine.</text>
        <dbReference type="EC" id="2.7.13.3"/>
    </reaction>
</comment>
<dbReference type="PANTHER" id="PTHR24421">
    <property type="entry name" value="NITRATE/NITRITE SENSOR PROTEIN NARX-RELATED"/>
    <property type="match status" value="1"/>
</dbReference>
<evidence type="ECO:0000256" key="3">
    <source>
        <dbReference type="ARBA" id="ARBA00004496"/>
    </source>
</evidence>
<evidence type="ECO:0000256" key="9">
    <source>
        <dbReference type="ARBA" id="ARBA00022679"/>
    </source>
</evidence>
<keyword evidence="6" id="KW-0004">4Fe-4S</keyword>
<keyword evidence="14" id="KW-0408">Iron</keyword>
<evidence type="ECO:0000259" key="20">
    <source>
        <dbReference type="PROSITE" id="PS50109"/>
    </source>
</evidence>
<dbReference type="InterPro" id="IPR003594">
    <property type="entry name" value="HATPase_dom"/>
</dbReference>
<feature type="transmembrane region" description="Helical" evidence="19">
    <location>
        <begin position="114"/>
        <end position="134"/>
    </location>
</feature>
<evidence type="ECO:0000256" key="1">
    <source>
        <dbReference type="ARBA" id="ARBA00000085"/>
    </source>
</evidence>
<comment type="caution">
    <text evidence="21">The sequence shown here is derived from an EMBL/GenBank/DDBJ whole genome shotgun (WGS) entry which is preliminary data.</text>
</comment>
<evidence type="ECO:0000256" key="5">
    <source>
        <dbReference type="ARBA" id="ARBA00017322"/>
    </source>
</evidence>
<feature type="transmembrane region" description="Helical" evidence="19">
    <location>
        <begin position="45"/>
        <end position="66"/>
    </location>
</feature>
<comment type="cofactor">
    <cofactor evidence="2">
        <name>[4Fe-4S] cluster</name>
        <dbReference type="ChEBI" id="CHEBI:49883"/>
    </cofactor>
</comment>
<feature type="transmembrane region" description="Helical" evidence="19">
    <location>
        <begin position="146"/>
        <end position="165"/>
    </location>
</feature>
<dbReference type="SMART" id="SM00387">
    <property type="entry name" value="HATPase_c"/>
    <property type="match status" value="1"/>
</dbReference>
<feature type="transmembrane region" description="Helical" evidence="19">
    <location>
        <begin position="237"/>
        <end position="256"/>
    </location>
</feature>
<keyword evidence="8" id="KW-0597">Phosphoprotein</keyword>
<dbReference type="PRINTS" id="PR00344">
    <property type="entry name" value="BCTRLSENSOR"/>
</dbReference>
<evidence type="ECO:0000256" key="2">
    <source>
        <dbReference type="ARBA" id="ARBA00001966"/>
    </source>
</evidence>
<dbReference type="EMBL" id="JBHLTG010000005">
    <property type="protein sequence ID" value="MFC0680556.1"/>
    <property type="molecule type" value="Genomic_DNA"/>
</dbReference>
<keyword evidence="9" id="KW-0808">Transferase</keyword>
<feature type="domain" description="Histidine kinase" evidence="20">
    <location>
        <begin position="594"/>
        <end position="680"/>
    </location>
</feature>
<evidence type="ECO:0000313" key="22">
    <source>
        <dbReference type="Proteomes" id="UP001589896"/>
    </source>
</evidence>
<dbReference type="GO" id="GO:0016301">
    <property type="term" value="F:kinase activity"/>
    <property type="evidence" value="ECO:0007669"/>
    <property type="project" value="UniProtKB-KW"/>
</dbReference>
<evidence type="ECO:0000256" key="11">
    <source>
        <dbReference type="ARBA" id="ARBA00022741"/>
    </source>
</evidence>
<dbReference type="RefSeq" id="WP_386672398.1">
    <property type="nucleotide sequence ID" value="NZ_JBHLTG010000005.1"/>
</dbReference>
<dbReference type="PANTHER" id="PTHR24421:SF10">
    <property type="entry name" value="NITRATE_NITRITE SENSOR PROTEIN NARQ"/>
    <property type="match status" value="1"/>
</dbReference>
<comment type="subcellular location">
    <subcellularLocation>
        <location evidence="3">Cytoplasm</location>
    </subcellularLocation>
</comment>
<evidence type="ECO:0000256" key="14">
    <source>
        <dbReference type="ARBA" id="ARBA00023004"/>
    </source>
</evidence>
<accession>A0ABV6RU88</accession>
<dbReference type="PROSITE" id="PS50109">
    <property type="entry name" value="HIS_KIN"/>
    <property type="match status" value="1"/>
</dbReference>
<keyword evidence="7" id="KW-0963">Cytoplasm</keyword>
<dbReference type="EC" id="2.7.13.3" evidence="4"/>
<evidence type="ECO:0000256" key="16">
    <source>
        <dbReference type="ARBA" id="ARBA00023014"/>
    </source>
</evidence>
<evidence type="ECO:0000256" key="12">
    <source>
        <dbReference type="ARBA" id="ARBA00022777"/>
    </source>
</evidence>
<proteinExistence type="predicted"/>
<evidence type="ECO:0000256" key="8">
    <source>
        <dbReference type="ARBA" id="ARBA00022553"/>
    </source>
</evidence>
<name>A0ABV6RU88_9GAMM</name>
<evidence type="ECO:0000256" key="4">
    <source>
        <dbReference type="ARBA" id="ARBA00012438"/>
    </source>
</evidence>